<keyword evidence="2" id="KW-1133">Transmembrane helix</keyword>
<evidence type="ECO:0000313" key="4">
    <source>
        <dbReference type="WBParaSite" id="Pan_g6139.t1"/>
    </source>
</evidence>
<dbReference type="AlphaFoldDB" id="A0A7E4W3P2"/>
<proteinExistence type="predicted"/>
<reference evidence="3" key="1">
    <citation type="journal article" date="2013" name="Genetics">
        <title>The draft genome and transcriptome of Panagrellus redivivus are shaped by the harsh demands of a free-living lifestyle.</title>
        <authorList>
            <person name="Srinivasan J."/>
            <person name="Dillman A.R."/>
            <person name="Macchietto M.G."/>
            <person name="Heikkinen L."/>
            <person name="Lakso M."/>
            <person name="Fracchia K.M."/>
            <person name="Antoshechkin I."/>
            <person name="Mortazavi A."/>
            <person name="Wong G."/>
            <person name="Sternberg P.W."/>
        </authorList>
    </citation>
    <scope>NUCLEOTIDE SEQUENCE [LARGE SCALE GENOMIC DNA]</scope>
    <source>
        <strain evidence="3">MT8872</strain>
    </source>
</reference>
<evidence type="ECO:0000256" key="1">
    <source>
        <dbReference type="SAM" id="MobiDB-lite"/>
    </source>
</evidence>
<feature type="compositionally biased region" description="Basic and acidic residues" evidence="1">
    <location>
        <begin position="110"/>
        <end position="130"/>
    </location>
</feature>
<name>A0A7E4W3P2_PANRE</name>
<protein>
    <submittedName>
        <fullName evidence="4">Uncharacterized protein</fullName>
    </submittedName>
</protein>
<evidence type="ECO:0000256" key="2">
    <source>
        <dbReference type="SAM" id="Phobius"/>
    </source>
</evidence>
<feature type="transmembrane region" description="Helical" evidence="2">
    <location>
        <begin position="20"/>
        <end position="43"/>
    </location>
</feature>
<evidence type="ECO:0000313" key="3">
    <source>
        <dbReference type="Proteomes" id="UP000492821"/>
    </source>
</evidence>
<reference evidence="4" key="2">
    <citation type="submission" date="2020-10" db="UniProtKB">
        <authorList>
            <consortium name="WormBaseParasite"/>
        </authorList>
    </citation>
    <scope>IDENTIFICATION</scope>
</reference>
<keyword evidence="2" id="KW-0812">Transmembrane</keyword>
<dbReference type="Proteomes" id="UP000492821">
    <property type="component" value="Unassembled WGS sequence"/>
</dbReference>
<organism evidence="3 4">
    <name type="scientific">Panagrellus redivivus</name>
    <name type="common">Microworm</name>
    <dbReference type="NCBI Taxonomy" id="6233"/>
    <lineage>
        <taxon>Eukaryota</taxon>
        <taxon>Metazoa</taxon>
        <taxon>Ecdysozoa</taxon>
        <taxon>Nematoda</taxon>
        <taxon>Chromadorea</taxon>
        <taxon>Rhabditida</taxon>
        <taxon>Tylenchina</taxon>
        <taxon>Panagrolaimomorpha</taxon>
        <taxon>Panagrolaimoidea</taxon>
        <taxon>Panagrolaimidae</taxon>
        <taxon>Panagrellus</taxon>
    </lineage>
</organism>
<dbReference type="WBParaSite" id="Pan_g6139.t1">
    <property type="protein sequence ID" value="Pan_g6139.t1"/>
    <property type="gene ID" value="Pan_g6139"/>
</dbReference>
<feature type="region of interest" description="Disordered" evidence="1">
    <location>
        <begin position="90"/>
        <end position="136"/>
    </location>
</feature>
<sequence>MSSRNAFLSGLLKLSPKRKVIAVLMTIILVTTLIFVLQFVVIYPRKSSSIVGDELDMHDREESEFAEGRGFIDESDHNIKKGRFFRHRTDEDLNSKHNRGSIAGDTGDYDVPKREREERETDDVDLKRNDYTANDDDISAFSNLKKSKKNKNKFIYYHD</sequence>
<accession>A0A7E4W3P2</accession>
<keyword evidence="3" id="KW-1185">Reference proteome</keyword>
<keyword evidence="2" id="KW-0472">Membrane</keyword>